<reference evidence="1 2" key="1">
    <citation type="journal article" date="2018" name="Cell">
        <title>The Chara Genome: Secondary Complexity and Implications for Plant Terrestrialization.</title>
        <authorList>
            <person name="Nishiyama T."/>
            <person name="Sakayama H."/>
            <person name="Vries J.D."/>
            <person name="Buschmann H."/>
            <person name="Saint-Marcoux D."/>
            <person name="Ullrich K.K."/>
            <person name="Haas F.B."/>
            <person name="Vanderstraeten L."/>
            <person name="Becker D."/>
            <person name="Lang D."/>
            <person name="Vosolsobe S."/>
            <person name="Rombauts S."/>
            <person name="Wilhelmsson P.K.I."/>
            <person name="Janitza P."/>
            <person name="Kern R."/>
            <person name="Heyl A."/>
            <person name="Rumpler F."/>
            <person name="Villalobos L.I.A.C."/>
            <person name="Clay J.M."/>
            <person name="Skokan R."/>
            <person name="Toyoda A."/>
            <person name="Suzuki Y."/>
            <person name="Kagoshima H."/>
            <person name="Schijlen E."/>
            <person name="Tajeshwar N."/>
            <person name="Catarino B."/>
            <person name="Hetherington A.J."/>
            <person name="Saltykova A."/>
            <person name="Bonnot C."/>
            <person name="Breuninger H."/>
            <person name="Symeonidi A."/>
            <person name="Radhakrishnan G.V."/>
            <person name="Van Nieuwerburgh F."/>
            <person name="Deforce D."/>
            <person name="Chang C."/>
            <person name="Karol K.G."/>
            <person name="Hedrich R."/>
            <person name="Ulvskov P."/>
            <person name="Glockner G."/>
            <person name="Delwiche C.F."/>
            <person name="Petrasek J."/>
            <person name="Van de Peer Y."/>
            <person name="Friml J."/>
            <person name="Beilby M."/>
            <person name="Dolan L."/>
            <person name="Kohara Y."/>
            <person name="Sugano S."/>
            <person name="Fujiyama A."/>
            <person name="Delaux P.-M."/>
            <person name="Quint M."/>
            <person name="TheiBen G."/>
            <person name="Hagemann M."/>
            <person name="Harholt J."/>
            <person name="Dunand C."/>
            <person name="Zachgo S."/>
            <person name="Langdale J."/>
            <person name="Maumus F."/>
            <person name="Straeten D.V.D."/>
            <person name="Gould S.B."/>
            <person name="Rensing S.A."/>
        </authorList>
    </citation>
    <scope>NUCLEOTIDE SEQUENCE [LARGE SCALE GENOMIC DNA]</scope>
    <source>
        <strain evidence="1 2">S276</strain>
    </source>
</reference>
<sequence>MDLHLLRREGHVCCRISELDEVPPIMLNAKNVPLKRAGGRRTMLRSELLKACEEFEPFSKLGVQLTIEDSDLEEIWDWEGHAETGGSWEEVIVRVTNELKNLVRAPLDHNLGDTVIMCPVMYTTAMYETFVKNEGYVVVEMKEEEFLTEVRRHYEQQGLTTMGKWNKDGKLGRAYVLPKHKDVQRFRPICPTYDEPFVSTCKLVASALNGLIDALPANNHFNLKLVSQLKERVRVVNRRLNMVKSRAGIETRSFDIKDMFSTLPHGAILSSVRWLLEWHGNRGRKSVSIKTRGKGVWVGKSEKGSNGKTFTFAQLMCFVEFDLQHCYTQAAGTLLKQEVGNLESPWGKAPTLR</sequence>
<evidence type="ECO:0000313" key="2">
    <source>
        <dbReference type="Proteomes" id="UP000265515"/>
    </source>
</evidence>
<accession>A0A388LE78</accession>
<evidence type="ECO:0000313" key="1">
    <source>
        <dbReference type="EMBL" id="GBG80523.1"/>
    </source>
</evidence>
<dbReference type="Proteomes" id="UP000265515">
    <property type="component" value="Unassembled WGS sequence"/>
</dbReference>
<organism evidence="1 2">
    <name type="scientific">Chara braunii</name>
    <name type="common">Braun's stonewort</name>
    <dbReference type="NCBI Taxonomy" id="69332"/>
    <lineage>
        <taxon>Eukaryota</taxon>
        <taxon>Viridiplantae</taxon>
        <taxon>Streptophyta</taxon>
        <taxon>Charophyceae</taxon>
        <taxon>Charales</taxon>
        <taxon>Characeae</taxon>
        <taxon>Chara</taxon>
    </lineage>
</organism>
<gene>
    <name evidence="1" type="ORF">CBR_g30984</name>
</gene>
<protein>
    <submittedName>
        <fullName evidence="1">Uncharacterized protein</fullName>
    </submittedName>
</protein>
<dbReference type="AlphaFoldDB" id="A0A388LE78"/>
<keyword evidence="2" id="KW-1185">Reference proteome</keyword>
<dbReference type="Gramene" id="GBG80523">
    <property type="protein sequence ID" value="GBG80523"/>
    <property type="gene ID" value="CBR_g30984"/>
</dbReference>
<dbReference type="EMBL" id="BFEA01000348">
    <property type="protein sequence ID" value="GBG80523.1"/>
    <property type="molecule type" value="Genomic_DNA"/>
</dbReference>
<name>A0A388LE78_CHABU</name>
<proteinExistence type="predicted"/>
<comment type="caution">
    <text evidence="1">The sequence shown here is derived from an EMBL/GenBank/DDBJ whole genome shotgun (WGS) entry which is preliminary data.</text>
</comment>